<gene>
    <name evidence="10 11" type="primary">ctaG</name>
    <name evidence="11" type="ORF">GCM10017653_30870</name>
</gene>
<dbReference type="RefSeq" id="WP_213364852.1">
    <property type="nucleotide sequence ID" value="NZ_BSFM01000014.1"/>
</dbReference>
<evidence type="ECO:0000256" key="3">
    <source>
        <dbReference type="ARBA" id="ARBA00009620"/>
    </source>
</evidence>
<accession>A0A9W6NBW3</accession>
<evidence type="ECO:0000256" key="7">
    <source>
        <dbReference type="ARBA" id="ARBA00022989"/>
    </source>
</evidence>
<evidence type="ECO:0000256" key="6">
    <source>
        <dbReference type="ARBA" id="ARBA00022968"/>
    </source>
</evidence>
<dbReference type="AlphaFoldDB" id="A0A9W6NBW3"/>
<evidence type="ECO:0000256" key="8">
    <source>
        <dbReference type="ARBA" id="ARBA00023008"/>
    </source>
</evidence>
<keyword evidence="5 10" id="KW-0812">Transmembrane</keyword>
<dbReference type="Pfam" id="PF04442">
    <property type="entry name" value="CtaG_Cox11"/>
    <property type="match status" value="1"/>
</dbReference>
<evidence type="ECO:0000256" key="2">
    <source>
        <dbReference type="ARBA" id="ARBA00004382"/>
    </source>
</evidence>
<reference evidence="11" key="2">
    <citation type="submission" date="2023-01" db="EMBL/GenBank/DDBJ databases">
        <authorList>
            <person name="Sun Q."/>
            <person name="Evtushenko L."/>
        </authorList>
    </citation>
    <scope>NUCLEOTIDE SEQUENCE</scope>
    <source>
        <strain evidence="11">VKM B-2789</strain>
    </source>
</reference>
<comment type="subcellular location">
    <subcellularLocation>
        <location evidence="2 10">Cell inner membrane</location>
        <topology evidence="2 10">Single-pass type II membrane protein</topology>
        <orientation evidence="2 10">Periplasmic side</orientation>
    </subcellularLocation>
</comment>
<dbReference type="Proteomes" id="UP001143330">
    <property type="component" value="Unassembled WGS sequence"/>
</dbReference>
<comment type="function">
    <text evidence="1 10">Exerts its effect at some terminal stage of cytochrome c oxidase synthesis, probably by being involved in the insertion of the copper B into subunit I.</text>
</comment>
<dbReference type="Gene3D" id="2.60.370.10">
    <property type="entry name" value="Ctag/Cox11"/>
    <property type="match status" value="1"/>
</dbReference>
<dbReference type="InterPro" id="IPR007533">
    <property type="entry name" value="Cyt_c_oxidase_assmbl_CtaG"/>
</dbReference>
<evidence type="ECO:0000256" key="10">
    <source>
        <dbReference type="HAMAP-Rule" id="MF_00155"/>
    </source>
</evidence>
<evidence type="ECO:0000313" key="11">
    <source>
        <dbReference type="EMBL" id="GLK85017.1"/>
    </source>
</evidence>
<comment type="similarity">
    <text evidence="3 10">Belongs to the COX11/CtaG family.</text>
</comment>
<dbReference type="InterPro" id="IPR023471">
    <property type="entry name" value="CtaG/Cox11_dom_sf"/>
</dbReference>
<dbReference type="FunFam" id="2.60.370.10:FF:000001">
    <property type="entry name" value="COX11 cytochrome c oxidase assembly homolog"/>
    <property type="match status" value="1"/>
</dbReference>
<dbReference type="GO" id="GO:0005886">
    <property type="term" value="C:plasma membrane"/>
    <property type="evidence" value="ECO:0007669"/>
    <property type="project" value="UniProtKB-SubCell"/>
</dbReference>
<dbReference type="EMBL" id="BSFM01000014">
    <property type="protein sequence ID" value="GLK85017.1"/>
    <property type="molecule type" value="Genomic_DNA"/>
</dbReference>
<evidence type="ECO:0000256" key="4">
    <source>
        <dbReference type="ARBA" id="ARBA00015384"/>
    </source>
</evidence>
<dbReference type="GO" id="GO:0005507">
    <property type="term" value="F:copper ion binding"/>
    <property type="evidence" value="ECO:0007669"/>
    <property type="project" value="InterPro"/>
</dbReference>
<dbReference type="NCBIfam" id="NF003465">
    <property type="entry name" value="PRK05089.1"/>
    <property type="match status" value="1"/>
</dbReference>
<keyword evidence="9 10" id="KW-0472">Membrane</keyword>
<dbReference type="GO" id="GO:0008535">
    <property type="term" value="P:respiratory chain complex IV assembly"/>
    <property type="evidence" value="ECO:0007669"/>
    <property type="project" value="UniProtKB-UniRule"/>
</dbReference>
<dbReference type="PANTHER" id="PTHR21320">
    <property type="entry name" value="CYTOCHROME C OXIDASE ASSEMBLY PROTEIN COX11-RELATED"/>
    <property type="match status" value="1"/>
</dbReference>
<evidence type="ECO:0000256" key="1">
    <source>
        <dbReference type="ARBA" id="ARBA00004007"/>
    </source>
</evidence>
<protein>
    <recommendedName>
        <fullName evidence="4 10">Cytochrome c oxidase assembly protein CtaG</fullName>
    </recommendedName>
</protein>
<dbReference type="PIRSF" id="PIRSF005413">
    <property type="entry name" value="COX11"/>
    <property type="match status" value="1"/>
</dbReference>
<evidence type="ECO:0000256" key="9">
    <source>
        <dbReference type="ARBA" id="ARBA00023136"/>
    </source>
</evidence>
<comment type="caution">
    <text evidence="11">The sequence shown here is derived from an EMBL/GenBank/DDBJ whole genome shotgun (WGS) entry which is preliminary data.</text>
</comment>
<sequence>MSASEPPRPDRAPAGSTATSRRHGLVAAGCLAFVAVMVGAAYASVPLYQLFCQVTGFGGTTQVAASAPATTSNREIEIRFDANVAPGLPWRFLPEQRSVTVKLGETKLAYYKVENIGAKPVTATASYNVTPAQAGYHFAKMQCFCFTDQTLQPGEVLDMPVVFFVDPALADDPDATGVKTITLSYTFFAKAKVAEPVAAAPPKPGEAGKSPL</sequence>
<keyword evidence="6 10" id="KW-0735">Signal-anchor</keyword>
<dbReference type="SUPFAM" id="SSF110111">
    <property type="entry name" value="Ctag/Cox11"/>
    <property type="match status" value="1"/>
</dbReference>
<keyword evidence="12" id="KW-1185">Reference proteome</keyword>
<name>A0A9W6NBW3_9HYPH</name>
<feature type="topological domain" description="Periplasmic" evidence="10">
    <location>
        <begin position="45"/>
        <end position="212"/>
    </location>
</feature>
<keyword evidence="7 10" id="KW-1133">Transmembrane helix</keyword>
<organism evidence="11 12">
    <name type="scientific">Ancylobacter defluvii</name>
    <dbReference type="NCBI Taxonomy" id="1282440"/>
    <lineage>
        <taxon>Bacteria</taxon>
        <taxon>Pseudomonadati</taxon>
        <taxon>Pseudomonadota</taxon>
        <taxon>Alphaproteobacteria</taxon>
        <taxon>Hyphomicrobiales</taxon>
        <taxon>Xanthobacteraceae</taxon>
        <taxon>Ancylobacter</taxon>
    </lineage>
</organism>
<feature type="topological domain" description="Cytoplasmic" evidence="10">
    <location>
        <begin position="1"/>
        <end position="21"/>
    </location>
</feature>
<keyword evidence="10" id="KW-1003">Cell membrane</keyword>
<dbReference type="HAMAP" id="MF_00155">
    <property type="entry name" value="CtaG"/>
    <property type="match status" value="1"/>
</dbReference>
<evidence type="ECO:0000256" key="5">
    <source>
        <dbReference type="ARBA" id="ARBA00022692"/>
    </source>
</evidence>
<keyword evidence="8 10" id="KW-0186">Copper</keyword>
<keyword evidence="10" id="KW-0997">Cell inner membrane</keyword>
<evidence type="ECO:0000313" key="12">
    <source>
        <dbReference type="Proteomes" id="UP001143330"/>
    </source>
</evidence>
<reference evidence="11" key="1">
    <citation type="journal article" date="2014" name="Int. J. Syst. Evol. Microbiol.">
        <title>Complete genome sequence of Corynebacterium casei LMG S-19264T (=DSM 44701T), isolated from a smear-ripened cheese.</title>
        <authorList>
            <consortium name="US DOE Joint Genome Institute (JGI-PGF)"/>
            <person name="Walter F."/>
            <person name="Albersmeier A."/>
            <person name="Kalinowski J."/>
            <person name="Ruckert C."/>
        </authorList>
    </citation>
    <scope>NUCLEOTIDE SEQUENCE</scope>
    <source>
        <strain evidence="11">VKM B-2789</strain>
    </source>
</reference>
<proteinExistence type="inferred from homology"/>
<dbReference type="PANTHER" id="PTHR21320:SF3">
    <property type="entry name" value="CYTOCHROME C OXIDASE ASSEMBLY PROTEIN COX11, MITOCHONDRIAL-RELATED"/>
    <property type="match status" value="1"/>
</dbReference>